<feature type="transmembrane region" description="Helical" evidence="7">
    <location>
        <begin position="74"/>
        <end position="95"/>
    </location>
</feature>
<keyword evidence="2 7" id="KW-0812">Transmembrane</keyword>
<feature type="transmembrane region" description="Helical" evidence="7">
    <location>
        <begin position="36"/>
        <end position="54"/>
    </location>
</feature>
<evidence type="ECO:0000313" key="10">
    <source>
        <dbReference type="Proteomes" id="UP001239445"/>
    </source>
</evidence>
<dbReference type="GO" id="GO:0016020">
    <property type="term" value="C:membrane"/>
    <property type="evidence" value="ECO:0007669"/>
    <property type="project" value="UniProtKB-SubCell"/>
</dbReference>
<feature type="compositionally biased region" description="Low complexity" evidence="6">
    <location>
        <begin position="17"/>
        <end position="27"/>
    </location>
</feature>
<evidence type="ECO:0000256" key="6">
    <source>
        <dbReference type="SAM" id="MobiDB-lite"/>
    </source>
</evidence>
<dbReference type="Proteomes" id="UP001239445">
    <property type="component" value="Unassembled WGS sequence"/>
</dbReference>
<organism evidence="9 10">
    <name type="scientific">Echria macrotheca</name>
    <dbReference type="NCBI Taxonomy" id="438768"/>
    <lineage>
        <taxon>Eukaryota</taxon>
        <taxon>Fungi</taxon>
        <taxon>Dikarya</taxon>
        <taxon>Ascomycota</taxon>
        <taxon>Pezizomycotina</taxon>
        <taxon>Sordariomycetes</taxon>
        <taxon>Sordariomycetidae</taxon>
        <taxon>Sordariales</taxon>
        <taxon>Schizotheciaceae</taxon>
        <taxon>Echria</taxon>
    </lineage>
</organism>
<feature type="transmembrane region" description="Helical" evidence="7">
    <location>
        <begin position="196"/>
        <end position="218"/>
    </location>
</feature>
<accession>A0AAJ0BH08</accession>
<proteinExistence type="inferred from homology"/>
<dbReference type="EMBL" id="MU839829">
    <property type="protein sequence ID" value="KAK1758071.1"/>
    <property type="molecule type" value="Genomic_DNA"/>
</dbReference>
<dbReference type="PANTHER" id="PTHR33048:SF42">
    <property type="entry name" value="INTEGRAL MEMBRANE PROTEIN"/>
    <property type="match status" value="1"/>
</dbReference>
<dbReference type="AlphaFoldDB" id="A0AAJ0BH08"/>
<dbReference type="InterPro" id="IPR052337">
    <property type="entry name" value="SAT4-like"/>
</dbReference>
<evidence type="ECO:0000256" key="3">
    <source>
        <dbReference type="ARBA" id="ARBA00022989"/>
    </source>
</evidence>
<evidence type="ECO:0000256" key="1">
    <source>
        <dbReference type="ARBA" id="ARBA00004141"/>
    </source>
</evidence>
<feature type="region of interest" description="Disordered" evidence="6">
    <location>
        <begin position="320"/>
        <end position="344"/>
    </location>
</feature>
<feature type="region of interest" description="Disordered" evidence="6">
    <location>
        <begin position="1"/>
        <end position="28"/>
    </location>
</feature>
<comment type="similarity">
    <text evidence="5">Belongs to the SAT4 family.</text>
</comment>
<evidence type="ECO:0000256" key="2">
    <source>
        <dbReference type="ARBA" id="ARBA00022692"/>
    </source>
</evidence>
<feature type="transmembrane region" description="Helical" evidence="7">
    <location>
        <begin position="148"/>
        <end position="170"/>
    </location>
</feature>
<comment type="caution">
    <text evidence="9">The sequence shown here is derived from an EMBL/GenBank/DDBJ whole genome shotgun (WGS) entry which is preliminary data.</text>
</comment>
<feature type="transmembrane region" description="Helical" evidence="7">
    <location>
        <begin position="230"/>
        <end position="248"/>
    </location>
</feature>
<dbReference type="InterPro" id="IPR049326">
    <property type="entry name" value="Rhodopsin_dom_fungi"/>
</dbReference>
<protein>
    <submittedName>
        <fullName evidence="9">96ca82bc-67f3-4b3a-ab36-ffe7d8f40fbe</fullName>
    </submittedName>
</protein>
<feature type="domain" description="Rhodopsin" evidence="8">
    <location>
        <begin position="54"/>
        <end position="291"/>
    </location>
</feature>
<evidence type="ECO:0000313" key="9">
    <source>
        <dbReference type="EMBL" id="KAK1758071.1"/>
    </source>
</evidence>
<feature type="compositionally biased region" description="Polar residues" evidence="6">
    <location>
        <begin position="320"/>
        <end position="331"/>
    </location>
</feature>
<gene>
    <name evidence="9" type="ORF">QBC47DRAFT_440544</name>
</gene>
<sequence length="344" mass="38070">MSSPPISPPSLANIPRQQQQQQTTTDPLPHDDLGPLLNAIFWTLTLLSLIFLALRLYSKSLRDRRLWWDDHVLIAAWLSLCVSASTTSVCVALDYGKHGYDMHPQNLPRMPFVAVFAGFFSVLAAAWSKTSFALTLLRLSEGWGWMRWGIWVVIASVNGILGVAMLFMWIKCRPFARVWDESVEGWCIPPDRIVTLYQWSAGYSGSMDIVLALCPWILLWKLTMTWKEKIGVAVAMSMGVVAGAASFVKMVKLPQLTGDPVDTVAVTIWGGAEGAITIMAASIPVLRALIHQRKADVDHAELSPSDMRHLRERVSFGASQLSPYSENSGATSPPPLFSERSSMV</sequence>
<feature type="transmembrane region" description="Helical" evidence="7">
    <location>
        <begin position="107"/>
        <end position="127"/>
    </location>
</feature>
<evidence type="ECO:0000256" key="5">
    <source>
        <dbReference type="ARBA" id="ARBA00038359"/>
    </source>
</evidence>
<dbReference type="PANTHER" id="PTHR33048">
    <property type="entry name" value="PTH11-LIKE INTEGRAL MEMBRANE PROTEIN (AFU_ORTHOLOGUE AFUA_5G11245)"/>
    <property type="match status" value="1"/>
</dbReference>
<keyword evidence="3 7" id="KW-1133">Transmembrane helix</keyword>
<keyword evidence="4 7" id="KW-0472">Membrane</keyword>
<evidence type="ECO:0000256" key="4">
    <source>
        <dbReference type="ARBA" id="ARBA00023136"/>
    </source>
</evidence>
<feature type="transmembrane region" description="Helical" evidence="7">
    <location>
        <begin position="268"/>
        <end position="290"/>
    </location>
</feature>
<evidence type="ECO:0000259" key="8">
    <source>
        <dbReference type="Pfam" id="PF20684"/>
    </source>
</evidence>
<name>A0AAJ0BH08_9PEZI</name>
<dbReference type="Pfam" id="PF20684">
    <property type="entry name" value="Fung_rhodopsin"/>
    <property type="match status" value="1"/>
</dbReference>
<keyword evidence="10" id="KW-1185">Reference proteome</keyword>
<reference evidence="9" key="1">
    <citation type="submission" date="2023-06" db="EMBL/GenBank/DDBJ databases">
        <title>Genome-scale phylogeny and comparative genomics of the fungal order Sordariales.</title>
        <authorList>
            <consortium name="Lawrence Berkeley National Laboratory"/>
            <person name="Hensen N."/>
            <person name="Bonometti L."/>
            <person name="Westerberg I."/>
            <person name="Brannstrom I.O."/>
            <person name="Guillou S."/>
            <person name="Cros-Aarteil S."/>
            <person name="Calhoun S."/>
            <person name="Haridas S."/>
            <person name="Kuo A."/>
            <person name="Mondo S."/>
            <person name="Pangilinan J."/>
            <person name="Riley R."/>
            <person name="Labutti K."/>
            <person name="Andreopoulos B."/>
            <person name="Lipzen A."/>
            <person name="Chen C."/>
            <person name="Yanf M."/>
            <person name="Daum C."/>
            <person name="Ng V."/>
            <person name="Clum A."/>
            <person name="Steindorff A."/>
            <person name="Ohm R."/>
            <person name="Martin F."/>
            <person name="Silar P."/>
            <person name="Natvig D."/>
            <person name="Lalanne C."/>
            <person name="Gautier V."/>
            <person name="Ament-Velasquez S.L."/>
            <person name="Kruys A."/>
            <person name="Hutchinson M.I."/>
            <person name="Powell A.J."/>
            <person name="Barry K."/>
            <person name="Miller A.N."/>
            <person name="Grigoriev I.V."/>
            <person name="Debuchy R."/>
            <person name="Gladieux P."/>
            <person name="Thoren M.H."/>
            <person name="Johannesson H."/>
        </authorList>
    </citation>
    <scope>NUCLEOTIDE SEQUENCE</scope>
    <source>
        <strain evidence="9">PSN4</strain>
    </source>
</reference>
<evidence type="ECO:0000256" key="7">
    <source>
        <dbReference type="SAM" id="Phobius"/>
    </source>
</evidence>
<comment type="subcellular location">
    <subcellularLocation>
        <location evidence="1">Membrane</location>
        <topology evidence="1">Multi-pass membrane protein</topology>
    </subcellularLocation>
</comment>